<feature type="domain" description="Tyrosinase copper-binding" evidence="6">
    <location>
        <begin position="289"/>
        <end position="300"/>
    </location>
</feature>
<evidence type="ECO:0000256" key="2">
    <source>
        <dbReference type="ARBA" id="ARBA00023002"/>
    </source>
</evidence>
<comment type="caution">
    <text evidence="7">The sequence shown here is derived from an EMBL/GenBank/DDBJ whole genome shotgun (WGS) entry which is preliminary data.</text>
</comment>
<dbReference type="RefSeq" id="XP_026601400.1">
    <property type="nucleotide sequence ID" value="XM_026750396.1"/>
</dbReference>
<dbReference type="InterPro" id="IPR008922">
    <property type="entry name" value="Di-copper_centre_dom_sf"/>
</dbReference>
<name>A0A3D8R9Z2_9EURO</name>
<dbReference type="GO" id="GO:0046872">
    <property type="term" value="F:metal ion binding"/>
    <property type="evidence" value="ECO:0007669"/>
    <property type="project" value="UniProtKB-KW"/>
</dbReference>
<feature type="signal peptide" evidence="4">
    <location>
        <begin position="1"/>
        <end position="21"/>
    </location>
</feature>
<evidence type="ECO:0000256" key="4">
    <source>
        <dbReference type="SAM" id="SignalP"/>
    </source>
</evidence>
<protein>
    <recommendedName>
        <fullName evidence="5 6">Tyrosinase copper-binding domain-containing protein</fullName>
    </recommendedName>
</protein>
<evidence type="ECO:0000259" key="5">
    <source>
        <dbReference type="PROSITE" id="PS00497"/>
    </source>
</evidence>
<organism evidence="7 8">
    <name type="scientific">Aspergillus mulundensis</name>
    <dbReference type="NCBI Taxonomy" id="1810919"/>
    <lineage>
        <taxon>Eukaryota</taxon>
        <taxon>Fungi</taxon>
        <taxon>Dikarya</taxon>
        <taxon>Ascomycota</taxon>
        <taxon>Pezizomycotina</taxon>
        <taxon>Eurotiomycetes</taxon>
        <taxon>Eurotiomycetidae</taxon>
        <taxon>Eurotiales</taxon>
        <taxon>Aspergillaceae</taxon>
        <taxon>Aspergillus</taxon>
        <taxon>Aspergillus subgen. Nidulantes</taxon>
    </lineage>
</organism>
<evidence type="ECO:0000256" key="1">
    <source>
        <dbReference type="ARBA" id="ARBA00022723"/>
    </source>
</evidence>
<dbReference type="PROSITE" id="PS00497">
    <property type="entry name" value="TYROSINASE_1"/>
    <property type="match status" value="1"/>
</dbReference>
<gene>
    <name evidence="7" type="ORF">DSM5745_08380</name>
</gene>
<dbReference type="GeneID" id="38118750"/>
<evidence type="ECO:0000313" key="7">
    <source>
        <dbReference type="EMBL" id="RDW70869.1"/>
    </source>
</evidence>
<feature type="domain" description="Tyrosinase copper-binding" evidence="5">
    <location>
        <begin position="90"/>
        <end position="107"/>
    </location>
</feature>
<dbReference type="InterPro" id="IPR002227">
    <property type="entry name" value="Tyrosinase_Cu-bd"/>
</dbReference>
<sequence length="367" mass="40712">MYLRSSFAALAAVITISAAAAGPAPLCNAETASVRKEWSALTPDEQLGYIDAVWCLRGLPSHISNTEYPGVRDRYDDFVATHINLSMTIHRSASFLAWHRHYLFLFETALKDECGYNGTIPYWDWTQNSNLYSNPIFDTSQPPEKGLSLSGDGAYNASAQVTLIDQGVVFPAGRGGGCILDGPLKDWTVHMGPTSVIPALMNPYEPIPPEFFAYNPRCLERNIRPSVVQWFNNASVIDRLLSVPSIEEFQDMLDRAGRPPTWMIGAGIHPGGHTGLGGEMADFFTSPQDPVFYLHHGMVDRVWDLWQCRGEQGERLRALNGTLVFLNPPEAEEATLDTVIEFGVLGGSRRIGELMDARGGEYCYRYE</sequence>
<dbReference type="Gene3D" id="1.10.1280.10">
    <property type="entry name" value="Di-copper center containing domain from catechol oxidase"/>
    <property type="match status" value="1"/>
</dbReference>
<dbReference type="PRINTS" id="PR00092">
    <property type="entry name" value="TYROSINASE"/>
</dbReference>
<dbReference type="PROSITE" id="PS00498">
    <property type="entry name" value="TYROSINASE_2"/>
    <property type="match status" value="1"/>
</dbReference>
<dbReference type="Pfam" id="PF00264">
    <property type="entry name" value="Tyrosinase"/>
    <property type="match status" value="1"/>
</dbReference>
<feature type="chain" id="PRO_5017735117" description="Tyrosinase copper-binding domain-containing protein" evidence="4">
    <location>
        <begin position="22"/>
        <end position="367"/>
    </location>
</feature>
<dbReference type="GO" id="GO:0016491">
    <property type="term" value="F:oxidoreductase activity"/>
    <property type="evidence" value="ECO:0007669"/>
    <property type="project" value="UniProtKB-KW"/>
</dbReference>
<dbReference type="OrthoDB" id="6132182at2759"/>
<keyword evidence="2" id="KW-0560">Oxidoreductase</keyword>
<accession>A0A3D8R9Z2</accession>
<evidence type="ECO:0000313" key="8">
    <source>
        <dbReference type="Proteomes" id="UP000256690"/>
    </source>
</evidence>
<dbReference type="Proteomes" id="UP000256690">
    <property type="component" value="Unassembled WGS sequence"/>
</dbReference>
<dbReference type="PANTHER" id="PTHR11474:SF125">
    <property type="entry name" value="N-ACETYL-6-HYDROXYTRYPTOPHAN OXIDASE IVOB-RELATED"/>
    <property type="match status" value="1"/>
</dbReference>
<dbReference type="EMBL" id="PVWQ01000010">
    <property type="protein sequence ID" value="RDW70869.1"/>
    <property type="molecule type" value="Genomic_DNA"/>
</dbReference>
<proteinExistence type="predicted"/>
<keyword evidence="3" id="KW-0186">Copper</keyword>
<evidence type="ECO:0000256" key="3">
    <source>
        <dbReference type="ARBA" id="ARBA00023008"/>
    </source>
</evidence>
<dbReference type="STRING" id="1810919.A0A3D8R9Z2"/>
<keyword evidence="4" id="KW-0732">Signal</keyword>
<dbReference type="PANTHER" id="PTHR11474">
    <property type="entry name" value="TYROSINASE FAMILY MEMBER"/>
    <property type="match status" value="1"/>
</dbReference>
<dbReference type="SUPFAM" id="SSF48056">
    <property type="entry name" value="Di-copper centre-containing domain"/>
    <property type="match status" value="1"/>
</dbReference>
<dbReference type="AlphaFoldDB" id="A0A3D8R9Z2"/>
<keyword evidence="1" id="KW-0479">Metal-binding</keyword>
<reference evidence="7 8" key="1">
    <citation type="journal article" date="2018" name="IMA Fungus">
        <title>IMA Genome-F 9: Draft genome sequence of Annulohypoxylon stygium, Aspergillus mulundensis, Berkeleyomyces basicola (syn. Thielaviopsis basicola), Ceratocystis smalleyi, two Cercospora beticola strains, Coleophoma cylindrospora, Fusarium fracticaudum, Phialophora cf. hyalina, and Morchella septimelata.</title>
        <authorList>
            <person name="Wingfield B.D."/>
            <person name="Bills G.F."/>
            <person name="Dong Y."/>
            <person name="Huang W."/>
            <person name="Nel W.J."/>
            <person name="Swalarsk-Parry B.S."/>
            <person name="Vaghefi N."/>
            <person name="Wilken P.M."/>
            <person name="An Z."/>
            <person name="de Beer Z.W."/>
            <person name="De Vos L."/>
            <person name="Chen L."/>
            <person name="Duong T.A."/>
            <person name="Gao Y."/>
            <person name="Hammerbacher A."/>
            <person name="Kikkert J.R."/>
            <person name="Li Y."/>
            <person name="Li H."/>
            <person name="Li K."/>
            <person name="Li Q."/>
            <person name="Liu X."/>
            <person name="Ma X."/>
            <person name="Naidoo K."/>
            <person name="Pethybridge S.J."/>
            <person name="Sun J."/>
            <person name="Steenkamp E.T."/>
            <person name="van der Nest M.A."/>
            <person name="van Wyk S."/>
            <person name="Wingfield M.J."/>
            <person name="Xiong C."/>
            <person name="Yue Q."/>
            <person name="Zhang X."/>
        </authorList>
    </citation>
    <scope>NUCLEOTIDE SEQUENCE [LARGE SCALE GENOMIC DNA]</scope>
    <source>
        <strain evidence="7 8">DSM 5745</strain>
    </source>
</reference>
<keyword evidence="8" id="KW-1185">Reference proteome</keyword>
<dbReference type="InterPro" id="IPR050316">
    <property type="entry name" value="Tyrosinase/Hemocyanin"/>
</dbReference>
<evidence type="ECO:0000259" key="6">
    <source>
        <dbReference type="PROSITE" id="PS00498"/>
    </source>
</evidence>